<dbReference type="RefSeq" id="XP_015968564.1">
    <property type="nucleotide sequence ID" value="XM_016113078.3"/>
</dbReference>
<dbReference type="InterPro" id="IPR021109">
    <property type="entry name" value="Peptidase_aspartic_dom_sf"/>
</dbReference>
<feature type="chain" id="PRO_5028153722" evidence="3">
    <location>
        <begin position="25"/>
        <end position="423"/>
    </location>
</feature>
<evidence type="ECO:0000256" key="2">
    <source>
        <dbReference type="ARBA" id="ARBA00023157"/>
    </source>
</evidence>
<dbReference type="OrthoDB" id="1258937at2759"/>
<dbReference type="AlphaFoldDB" id="A0A6P4DHT2"/>
<dbReference type="Pfam" id="PF14541">
    <property type="entry name" value="TAXi_C"/>
    <property type="match status" value="1"/>
</dbReference>
<evidence type="ECO:0000313" key="5">
    <source>
        <dbReference type="Proteomes" id="UP000515211"/>
    </source>
</evidence>
<dbReference type="SUPFAM" id="SSF50630">
    <property type="entry name" value="Acid proteases"/>
    <property type="match status" value="1"/>
</dbReference>
<dbReference type="Pfam" id="PF14543">
    <property type="entry name" value="TAXi_N"/>
    <property type="match status" value="1"/>
</dbReference>
<dbReference type="PROSITE" id="PS51767">
    <property type="entry name" value="PEPTIDASE_A1"/>
    <property type="match status" value="1"/>
</dbReference>
<proteinExistence type="inferred from homology"/>
<keyword evidence="5" id="KW-1185">Reference proteome</keyword>
<feature type="domain" description="Peptidase A1" evidence="4">
    <location>
        <begin position="58"/>
        <end position="403"/>
    </location>
</feature>
<protein>
    <submittedName>
        <fullName evidence="6">Basic 7S globulin 2</fullName>
    </submittedName>
</protein>
<dbReference type="GO" id="GO:0004190">
    <property type="term" value="F:aspartic-type endopeptidase activity"/>
    <property type="evidence" value="ECO:0007669"/>
    <property type="project" value="InterPro"/>
</dbReference>
<dbReference type="Proteomes" id="UP000515211">
    <property type="component" value="Chromosome 6"/>
</dbReference>
<dbReference type="InterPro" id="IPR001461">
    <property type="entry name" value="Aspartic_peptidase_A1"/>
</dbReference>
<dbReference type="InterPro" id="IPR033121">
    <property type="entry name" value="PEPTIDASE_A1"/>
</dbReference>
<sequence length="423" mass="45908">MSKMASKLLLIITYLSFSILFCVSVSTTSHHSHPPTTTNYKPNLLVLPVHKDPTTGLPWAHVHKRTPMTLVPLLLDLNGNHMWINCQTHYASRTYQAPSCHSTQCSTATTTLMSTNPITKQIVVSELAQDVLAINAAANNGPRLGPTVSDPQFLFSCAPASLVQKGLPNNVEGVVGLGHGPISLPNQLASHFGLQRQFTLCLSRNPTSTGAVLFGDPQKLFGYTNKKFDLSRDLLYTPLTVSPQGEYYMEISSIRINGRSVFPVTPSSSPSGMLGATLISTTAPYMVLHHTIFETFRQVFVKQFPMQGQVNAVAPFGLCYDSKRINNAKPPSVDMVVKVEKSRREVSWSISGDNLMVQARPGVTCLGVVNGGTSPRAAIAIGTRQLEEKVVVFDLVKSRVGLSSSLCSRGRSCSDLFGFANKS</sequence>
<reference evidence="6" key="2">
    <citation type="submission" date="2025-08" db="UniProtKB">
        <authorList>
            <consortium name="RefSeq"/>
        </authorList>
    </citation>
    <scope>IDENTIFICATION</scope>
    <source>
        <tissue evidence="6">Whole plant</tissue>
    </source>
</reference>
<accession>A0A6P4DHT2</accession>
<reference evidence="5" key="1">
    <citation type="journal article" date="2016" name="Nat. Genet.">
        <title>The genome sequences of Arachis duranensis and Arachis ipaensis, the diploid ancestors of cultivated peanut.</title>
        <authorList>
            <person name="Bertioli D.J."/>
            <person name="Cannon S.B."/>
            <person name="Froenicke L."/>
            <person name="Huang G."/>
            <person name="Farmer A.D."/>
            <person name="Cannon E.K."/>
            <person name="Liu X."/>
            <person name="Gao D."/>
            <person name="Clevenger J."/>
            <person name="Dash S."/>
            <person name="Ren L."/>
            <person name="Moretzsohn M.C."/>
            <person name="Shirasawa K."/>
            <person name="Huang W."/>
            <person name="Vidigal B."/>
            <person name="Abernathy B."/>
            <person name="Chu Y."/>
            <person name="Niederhuth C.E."/>
            <person name="Umale P."/>
            <person name="Araujo A.C."/>
            <person name="Kozik A."/>
            <person name="Kim K.D."/>
            <person name="Burow M.D."/>
            <person name="Varshney R.K."/>
            <person name="Wang X."/>
            <person name="Zhang X."/>
            <person name="Barkley N."/>
            <person name="Guimaraes P.M."/>
            <person name="Isobe S."/>
            <person name="Guo B."/>
            <person name="Liao B."/>
            <person name="Stalker H.T."/>
            <person name="Schmitz R.J."/>
            <person name="Scheffler B.E."/>
            <person name="Leal-Bertioli S.C."/>
            <person name="Xun X."/>
            <person name="Jackson S.A."/>
            <person name="Michelmore R."/>
            <person name="Ozias-Akins P."/>
        </authorList>
    </citation>
    <scope>NUCLEOTIDE SEQUENCE [LARGE SCALE GENOMIC DNA]</scope>
    <source>
        <strain evidence="5">cv. V14167</strain>
    </source>
</reference>
<keyword evidence="2" id="KW-1015">Disulfide bond</keyword>
<feature type="signal peptide" evidence="3">
    <location>
        <begin position="1"/>
        <end position="24"/>
    </location>
</feature>
<evidence type="ECO:0000256" key="3">
    <source>
        <dbReference type="SAM" id="SignalP"/>
    </source>
</evidence>
<dbReference type="Gene3D" id="2.40.70.10">
    <property type="entry name" value="Acid Proteases"/>
    <property type="match status" value="2"/>
</dbReference>
<evidence type="ECO:0000313" key="6">
    <source>
        <dbReference type="RefSeq" id="XP_015968564.1"/>
    </source>
</evidence>
<dbReference type="GeneID" id="107492103"/>
<dbReference type="FunFam" id="2.40.70.10:FF:000126">
    <property type="entry name" value="Gamma conglutin 1"/>
    <property type="match status" value="1"/>
</dbReference>
<evidence type="ECO:0000259" key="4">
    <source>
        <dbReference type="PROSITE" id="PS51767"/>
    </source>
</evidence>
<evidence type="ECO:0000256" key="1">
    <source>
        <dbReference type="ARBA" id="ARBA00007447"/>
    </source>
</evidence>
<dbReference type="PANTHER" id="PTHR47965:SF28">
    <property type="entry name" value="BASIC 7S GLOBULIN"/>
    <property type="match status" value="1"/>
</dbReference>
<organism evidence="5 6">
    <name type="scientific">Arachis duranensis</name>
    <name type="common">Wild peanut</name>
    <dbReference type="NCBI Taxonomy" id="130453"/>
    <lineage>
        <taxon>Eukaryota</taxon>
        <taxon>Viridiplantae</taxon>
        <taxon>Streptophyta</taxon>
        <taxon>Embryophyta</taxon>
        <taxon>Tracheophyta</taxon>
        <taxon>Spermatophyta</taxon>
        <taxon>Magnoliopsida</taxon>
        <taxon>eudicotyledons</taxon>
        <taxon>Gunneridae</taxon>
        <taxon>Pentapetalae</taxon>
        <taxon>rosids</taxon>
        <taxon>fabids</taxon>
        <taxon>Fabales</taxon>
        <taxon>Fabaceae</taxon>
        <taxon>Papilionoideae</taxon>
        <taxon>50 kb inversion clade</taxon>
        <taxon>dalbergioids sensu lato</taxon>
        <taxon>Dalbergieae</taxon>
        <taxon>Pterocarpus clade</taxon>
        <taxon>Arachis</taxon>
    </lineage>
</organism>
<name>A0A6P4DHT2_ARADU</name>
<comment type="similarity">
    <text evidence="1">Belongs to the peptidase A1 family.</text>
</comment>
<dbReference type="GO" id="GO:0006508">
    <property type="term" value="P:proteolysis"/>
    <property type="evidence" value="ECO:0007669"/>
    <property type="project" value="InterPro"/>
</dbReference>
<dbReference type="PANTHER" id="PTHR47965">
    <property type="entry name" value="ASPARTYL PROTEASE-RELATED"/>
    <property type="match status" value="1"/>
</dbReference>
<gene>
    <name evidence="6" type="primary">LOC107492103</name>
</gene>
<keyword evidence="3" id="KW-0732">Signal</keyword>
<dbReference type="InterPro" id="IPR032861">
    <property type="entry name" value="TAXi_N"/>
</dbReference>
<dbReference type="InterPro" id="IPR032799">
    <property type="entry name" value="TAXi_C"/>
</dbReference>
<dbReference type="KEGG" id="adu:107492103"/>